<proteinExistence type="predicted"/>
<dbReference type="GO" id="GO:0020037">
    <property type="term" value="F:heme binding"/>
    <property type="evidence" value="ECO:0007669"/>
    <property type="project" value="InterPro"/>
</dbReference>
<name>A0A1E3BH79_ASPCR</name>
<gene>
    <name evidence="1" type="ORF">SI65_04732</name>
</gene>
<dbReference type="InterPro" id="IPR036396">
    <property type="entry name" value="Cyt_P450_sf"/>
</dbReference>
<organism evidence="1 2">
    <name type="scientific">Aspergillus cristatus</name>
    <name type="common">Chinese Fuzhuan brick tea-fermentation fungus</name>
    <name type="synonym">Eurotium cristatum</name>
    <dbReference type="NCBI Taxonomy" id="573508"/>
    <lineage>
        <taxon>Eukaryota</taxon>
        <taxon>Fungi</taxon>
        <taxon>Dikarya</taxon>
        <taxon>Ascomycota</taxon>
        <taxon>Pezizomycotina</taxon>
        <taxon>Eurotiomycetes</taxon>
        <taxon>Eurotiomycetidae</taxon>
        <taxon>Eurotiales</taxon>
        <taxon>Aspergillaceae</taxon>
        <taxon>Aspergillus</taxon>
        <taxon>Aspergillus subgen. Aspergillus</taxon>
    </lineage>
</organism>
<keyword evidence="2" id="KW-1185">Reference proteome</keyword>
<dbReference type="SUPFAM" id="SSF48264">
    <property type="entry name" value="Cytochrome P450"/>
    <property type="match status" value="1"/>
</dbReference>
<dbReference type="EMBL" id="JXNT01000004">
    <property type="protein sequence ID" value="ODM19746.1"/>
    <property type="molecule type" value="Genomic_DNA"/>
</dbReference>
<reference evidence="1 2" key="1">
    <citation type="journal article" date="2016" name="BMC Genomics">
        <title>Comparative genomic and transcriptomic analyses of the Fuzhuan brick tea-fermentation fungus Aspergillus cristatus.</title>
        <authorList>
            <person name="Ge Y."/>
            <person name="Wang Y."/>
            <person name="Liu Y."/>
            <person name="Tan Y."/>
            <person name="Ren X."/>
            <person name="Zhang X."/>
            <person name="Hyde K.D."/>
            <person name="Liu Y."/>
            <person name="Liu Z."/>
        </authorList>
    </citation>
    <scope>NUCLEOTIDE SEQUENCE [LARGE SCALE GENOMIC DNA]</scope>
    <source>
        <strain evidence="1 2">GZAAS20.1005</strain>
    </source>
</reference>
<dbReference type="VEuPathDB" id="FungiDB:SI65_04732"/>
<evidence type="ECO:0008006" key="3">
    <source>
        <dbReference type="Google" id="ProtNLM"/>
    </source>
</evidence>
<evidence type="ECO:0000313" key="2">
    <source>
        <dbReference type="Proteomes" id="UP000094569"/>
    </source>
</evidence>
<evidence type="ECO:0000313" key="1">
    <source>
        <dbReference type="EMBL" id="ODM19746.1"/>
    </source>
</evidence>
<accession>A0A1E3BH79</accession>
<dbReference type="OrthoDB" id="2789670at2759"/>
<comment type="caution">
    <text evidence="1">The sequence shown here is derived from an EMBL/GenBank/DDBJ whole genome shotgun (WGS) entry which is preliminary data.</text>
</comment>
<dbReference type="GO" id="GO:0004497">
    <property type="term" value="F:monooxygenase activity"/>
    <property type="evidence" value="ECO:0007669"/>
    <property type="project" value="InterPro"/>
</dbReference>
<protein>
    <recommendedName>
        <fullName evidence="3">Cytochrome P450</fullName>
    </recommendedName>
</protein>
<dbReference type="GO" id="GO:0005506">
    <property type="term" value="F:iron ion binding"/>
    <property type="evidence" value="ECO:0007669"/>
    <property type="project" value="InterPro"/>
</dbReference>
<dbReference type="Gene3D" id="1.10.630.10">
    <property type="entry name" value="Cytochrome P450"/>
    <property type="match status" value="1"/>
</dbReference>
<dbReference type="AlphaFoldDB" id="A0A1E3BH79"/>
<dbReference type="GO" id="GO:0016705">
    <property type="term" value="F:oxidoreductase activity, acting on paired donors, with incorporation or reduction of molecular oxygen"/>
    <property type="evidence" value="ECO:0007669"/>
    <property type="project" value="InterPro"/>
</dbReference>
<sequence length="90" mass="9664">MAKNTAKSSFVERLFSADPSEDDIIYIKQTVVTLYAGGADSTAAGPSFFYLAMAVFPDVQNKARGKSTASLAPDGYLASRTVTNYLKSTR</sequence>
<dbReference type="Proteomes" id="UP000094569">
    <property type="component" value="Unassembled WGS sequence"/>
</dbReference>